<feature type="transmembrane region" description="Helical" evidence="1">
    <location>
        <begin position="12"/>
        <end position="34"/>
    </location>
</feature>
<feature type="transmembrane region" description="Helical" evidence="1">
    <location>
        <begin position="46"/>
        <end position="66"/>
    </location>
</feature>
<keyword evidence="1" id="KW-0812">Transmembrane</keyword>
<dbReference type="RefSeq" id="WP_006314154.1">
    <property type="nucleotide sequence ID" value="NZ_ARZA01000196.1"/>
</dbReference>
<keyword evidence="1" id="KW-0472">Membrane</keyword>
<reference evidence="2 3" key="1">
    <citation type="journal article" date="2015" name="Geomicrobiol. J.">
        <title>Caldisalinibacter kiritimatiensis gen. nov., sp. nov., a moderately thermohalophilic thiosulfate-reducing bacterium from a hypersaline microbial mat.</title>
        <authorList>
            <person name="Ben Hania W."/>
            <person name="Joseph M."/>
            <person name="Fiebig A."/>
            <person name="Bunk B."/>
            <person name="Klenk H.-P."/>
            <person name="Fardeau M.-L."/>
            <person name="Spring S."/>
        </authorList>
    </citation>
    <scope>NUCLEOTIDE SEQUENCE [LARGE SCALE GENOMIC DNA]</scope>
    <source>
        <strain evidence="2 3">L21-TH-D2</strain>
    </source>
</reference>
<evidence type="ECO:0000256" key="1">
    <source>
        <dbReference type="SAM" id="Phobius"/>
    </source>
</evidence>
<name>R1AU88_9FIRM</name>
<dbReference type="AlphaFoldDB" id="R1AU88"/>
<dbReference type="eggNOG" id="ENOG5031MUX">
    <property type="taxonomic scope" value="Bacteria"/>
</dbReference>
<keyword evidence="3" id="KW-1185">Reference proteome</keyword>
<evidence type="ECO:0000313" key="3">
    <source>
        <dbReference type="Proteomes" id="UP000013378"/>
    </source>
</evidence>
<protein>
    <submittedName>
        <fullName evidence="2">Uncharacterized protein</fullName>
    </submittedName>
</protein>
<dbReference type="OrthoDB" id="4826010at2"/>
<keyword evidence="1" id="KW-1133">Transmembrane helix</keyword>
<dbReference type="EMBL" id="ARZA01000196">
    <property type="protein sequence ID" value="EOD00232.1"/>
    <property type="molecule type" value="Genomic_DNA"/>
</dbReference>
<gene>
    <name evidence="2" type="ORF">L21TH_1706</name>
</gene>
<feature type="transmembrane region" description="Helical" evidence="1">
    <location>
        <begin position="111"/>
        <end position="129"/>
    </location>
</feature>
<feature type="transmembrane region" description="Helical" evidence="1">
    <location>
        <begin position="86"/>
        <end position="105"/>
    </location>
</feature>
<proteinExistence type="predicted"/>
<comment type="caution">
    <text evidence="2">The sequence shown here is derived from an EMBL/GenBank/DDBJ whole genome shotgun (WGS) entry which is preliminary data.</text>
</comment>
<organism evidence="2 3">
    <name type="scientific">Caldisalinibacter kiritimatiensis</name>
    <dbReference type="NCBI Taxonomy" id="1304284"/>
    <lineage>
        <taxon>Bacteria</taxon>
        <taxon>Bacillati</taxon>
        <taxon>Bacillota</taxon>
        <taxon>Tissierellia</taxon>
        <taxon>Tissierellales</taxon>
        <taxon>Thermohalobacteraceae</taxon>
        <taxon>Caldisalinibacter</taxon>
    </lineage>
</organism>
<accession>R1AU88</accession>
<sequence length="159" mass="19085">MSKKRKSVIGKLNSLCLGEFLAAVSFTFCFYTWVWTLNISIGWIDIISFYILIYILLQGSFFWLYLKRKTLRRVNNKERYQLFFIILRNSNIVLFVLDLIVIIVFGEHKVFNLFILTFSLIEYVNYYFIRLSYPPKEFLARVKTLNFKSSKLNKEIKSR</sequence>
<dbReference type="Proteomes" id="UP000013378">
    <property type="component" value="Unassembled WGS sequence"/>
</dbReference>
<evidence type="ECO:0000313" key="2">
    <source>
        <dbReference type="EMBL" id="EOD00232.1"/>
    </source>
</evidence>